<comment type="caution">
    <text evidence="3">The sequence shown here is derived from an EMBL/GenBank/DDBJ whole genome shotgun (WGS) entry which is preliminary data.</text>
</comment>
<dbReference type="PANTHER" id="PTHR21198:SF7">
    <property type="entry name" value="ASPARTATE-GLUTAMATE RACEMASE FAMILY"/>
    <property type="match status" value="1"/>
</dbReference>
<dbReference type="AlphaFoldDB" id="A0A1F7X176"/>
<dbReference type="GO" id="GO:0047661">
    <property type="term" value="F:amino-acid racemase activity"/>
    <property type="evidence" value="ECO:0007669"/>
    <property type="project" value="InterPro"/>
</dbReference>
<dbReference type="EMBL" id="MGFP01000041">
    <property type="protein sequence ID" value="OGM08721.1"/>
    <property type="molecule type" value="Genomic_DNA"/>
</dbReference>
<gene>
    <name evidence="3" type="ORF">A2159_02360</name>
</gene>
<evidence type="ECO:0000256" key="1">
    <source>
        <dbReference type="ARBA" id="ARBA00007847"/>
    </source>
</evidence>
<evidence type="ECO:0000256" key="2">
    <source>
        <dbReference type="ARBA" id="ARBA00023235"/>
    </source>
</evidence>
<keyword evidence="2" id="KW-0413">Isomerase</keyword>
<dbReference type="InterPro" id="IPR004380">
    <property type="entry name" value="Asp_race"/>
</dbReference>
<organism evidence="3 4">
    <name type="scientific">Candidatus Woesebacteria bacterium RBG_13_34_9</name>
    <dbReference type="NCBI Taxonomy" id="1802477"/>
    <lineage>
        <taxon>Bacteria</taxon>
        <taxon>Candidatus Woeseibacteriota</taxon>
    </lineage>
</organism>
<dbReference type="NCBIfam" id="TIGR00035">
    <property type="entry name" value="asp_race"/>
    <property type="match status" value="1"/>
</dbReference>
<protein>
    <recommendedName>
        <fullName evidence="5">Aspartate racemase</fullName>
    </recommendedName>
</protein>
<accession>A0A1F7X176</accession>
<evidence type="ECO:0000313" key="3">
    <source>
        <dbReference type="EMBL" id="OGM08721.1"/>
    </source>
</evidence>
<dbReference type="SUPFAM" id="SSF53681">
    <property type="entry name" value="Aspartate/glutamate racemase"/>
    <property type="match status" value="2"/>
</dbReference>
<dbReference type="Gene3D" id="3.40.50.1860">
    <property type="match status" value="2"/>
</dbReference>
<sequence>MKKAGIIGGLGPETTSKFYMEVVFACSKITGKPPNIIVSNVGIPLDVEEEVVVNAKNKEMLLPLLTNSAQQLEKAGADFIVVPCNTAHVFIDKIRKSVRIPVLSIIEETSDFLKSKDIKRVGLLGTRLTINEKLFDEKLKENGIEIIIPNDSNQSKMGLLINRLLRNSHNKKDKKELLRIIDELVAKNIDCILLACTDLQLLVRNHNKVKIFDTLDLLTKATVREVVDISTPKPT</sequence>
<reference evidence="3 4" key="1">
    <citation type="journal article" date="2016" name="Nat. Commun.">
        <title>Thousands of microbial genomes shed light on interconnected biogeochemical processes in an aquifer system.</title>
        <authorList>
            <person name="Anantharaman K."/>
            <person name="Brown C.T."/>
            <person name="Hug L.A."/>
            <person name="Sharon I."/>
            <person name="Castelle C.J."/>
            <person name="Probst A.J."/>
            <person name="Thomas B.C."/>
            <person name="Singh A."/>
            <person name="Wilkins M.J."/>
            <person name="Karaoz U."/>
            <person name="Brodie E.L."/>
            <person name="Williams K.H."/>
            <person name="Hubbard S.S."/>
            <person name="Banfield J.F."/>
        </authorList>
    </citation>
    <scope>NUCLEOTIDE SEQUENCE [LARGE SCALE GENOMIC DNA]</scope>
</reference>
<name>A0A1F7X176_9BACT</name>
<dbReference type="InterPro" id="IPR001920">
    <property type="entry name" value="Asp/Glu_race"/>
</dbReference>
<evidence type="ECO:0008006" key="5">
    <source>
        <dbReference type="Google" id="ProtNLM"/>
    </source>
</evidence>
<dbReference type="InterPro" id="IPR015942">
    <property type="entry name" value="Asp/Glu/hydantoin_racemase"/>
</dbReference>
<dbReference type="InterPro" id="IPR018187">
    <property type="entry name" value="Asp/Glu_racemase_AS_1"/>
</dbReference>
<proteinExistence type="inferred from homology"/>
<dbReference type="Pfam" id="PF01177">
    <property type="entry name" value="Asp_Glu_race"/>
    <property type="match status" value="1"/>
</dbReference>
<comment type="similarity">
    <text evidence="1">Belongs to the aspartate/glutamate racemases family.</text>
</comment>
<dbReference type="PROSITE" id="PS00923">
    <property type="entry name" value="ASP_GLU_RACEMASE_1"/>
    <property type="match status" value="1"/>
</dbReference>
<evidence type="ECO:0000313" key="4">
    <source>
        <dbReference type="Proteomes" id="UP000179219"/>
    </source>
</evidence>
<dbReference type="PANTHER" id="PTHR21198">
    <property type="entry name" value="GLUTAMATE RACEMASE"/>
    <property type="match status" value="1"/>
</dbReference>
<dbReference type="Proteomes" id="UP000179219">
    <property type="component" value="Unassembled WGS sequence"/>
</dbReference>